<feature type="compositionally biased region" description="Basic and acidic residues" evidence="1">
    <location>
        <begin position="142"/>
        <end position="154"/>
    </location>
</feature>
<feature type="compositionally biased region" description="Basic and acidic residues" evidence="1">
    <location>
        <begin position="106"/>
        <end position="117"/>
    </location>
</feature>
<sequence length="318" mass="33758">MLTLALAATLIGFVLLILGLITGTVWLAVACIVICLIGLAFLLVDVFSGRRNDAGRSLEDMVPGAGRDDESGAEPDDHAADSVRGDRSQQEADETRRHSVAGEPAVEPRRDGSRDAEATYEPPSFEPGMAAPTGSDTPSRPAPERREGNLEDYLRSVGADDVPRPSTPGPRAPYGAPGPQPPGAQQFGAQQFGTQQFGTQPQDPRQSGARHGGPQPPRPVQPRPQQWSPPQSGPQQSGPQQSAPQLPSPQQSGQDWGQPPLTERPRNSRPGDPPSAPRDPEGTPADTDAAGRPENPSSGRRRAAKFDPLDPNWHPPAD</sequence>
<dbReference type="AlphaFoldDB" id="A0A7D7LS60"/>
<feature type="compositionally biased region" description="Basic and acidic residues" evidence="1">
    <location>
        <begin position="66"/>
        <end position="97"/>
    </location>
</feature>
<evidence type="ECO:0000313" key="3">
    <source>
        <dbReference type="EMBL" id="QMT00141.1"/>
    </source>
</evidence>
<reference evidence="4" key="1">
    <citation type="submission" date="2020-07" db="EMBL/GenBank/DDBJ databases">
        <title>novel species isolated from the respiratory tract of Marmot.</title>
        <authorList>
            <person name="Zhang G."/>
        </authorList>
    </citation>
    <scope>NUCLEOTIDE SEQUENCE [LARGE SCALE GENOMIC DNA]</scope>
    <source>
        <strain evidence="4">686</strain>
    </source>
</reference>
<name>A0A7D7LS60_9ACTN</name>
<proteinExistence type="predicted"/>
<feature type="compositionally biased region" description="Low complexity" evidence="1">
    <location>
        <begin position="223"/>
        <end position="254"/>
    </location>
</feature>
<keyword evidence="2" id="KW-0472">Membrane</keyword>
<dbReference type="Proteomes" id="UP000515663">
    <property type="component" value="Chromosome"/>
</dbReference>
<keyword evidence="2" id="KW-1133">Transmembrane helix</keyword>
<evidence type="ECO:0000256" key="1">
    <source>
        <dbReference type="SAM" id="MobiDB-lite"/>
    </source>
</evidence>
<dbReference type="RefSeq" id="WP_219849392.1">
    <property type="nucleotide sequence ID" value="NZ_CP059491.1"/>
</dbReference>
<feature type="compositionally biased region" description="Low complexity" evidence="1">
    <location>
        <begin position="183"/>
        <end position="204"/>
    </location>
</feature>
<gene>
    <name evidence="3" type="ORF">H1R19_14510</name>
</gene>
<protein>
    <submittedName>
        <fullName evidence="3">Uncharacterized protein</fullName>
    </submittedName>
</protein>
<evidence type="ECO:0000313" key="4">
    <source>
        <dbReference type="Proteomes" id="UP000515663"/>
    </source>
</evidence>
<accession>A0A7D7LS60</accession>
<keyword evidence="4" id="KW-1185">Reference proteome</keyword>
<feature type="region of interest" description="Disordered" evidence="1">
    <location>
        <begin position="55"/>
        <end position="318"/>
    </location>
</feature>
<evidence type="ECO:0000256" key="2">
    <source>
        <dbReference type="SAM" id="Phobius"/>
    </source>
</evidence>
<dbReference type="KEGG" id="gji:H1R19_14510"/>
<dbReference type="EMBL" id="CP059491">
    <property type="protein sequence ID" value="QMT00141.1"/>
    <property type="molecule type" value="Genomic_DNA"/>
</dbReference>
<keyword evidence="2" id="KW-0812">Transmembrane</keyword>
<feature type="transmembrane region" description="Helical" evidence="2">
    <location>
        <begin position="26"/>
        <end position="47"/>
    </location>
</feature>
<feature type="compositionally biased region" description="Pro residues" evidence="1">
    <location>
        <begin position="165"/>
        <end position="182"/>
    </location>
</feature>
<organism evidence="3 4">
    <name type="scientific">Gordonia jinghuaiqii</name>
    <dbReference type="NCBI Taxonomy" id="2758710"/>
    <lineage>
        <taxon>Bacteria</taxon>
        <taxon>Bacillati</taxon>
        <taxon>Actinomycetota</taxon>
        <taxon>Actinomycetes</taxon>
        <taxon>Mycobacteriales</taxon>
        <taxon>Gordoniaceae</taxon>
        <taxon>Gordonia</taxon>
    </lineage>
</organism>